<dbReference type="PANTHER" id="PTHR11545">
    <property type="entry name" value="RIBOSOMAL PROTEIN L13"/>
    <property type="match status" value="1"/>
</dbReference>
<dbReference type="Pfam" id="PF00572">
    <property type="entry name" value="Ribosomal_L13"/>
    <property type="match status" value="1"/>
</dbReference>
<dbReference type="GO" id="GO:0003729">
    <property type="term" value="F:mRNA binding"/>
    <property type="evidence" value="ECO:0007669"/>
    <property type="project" value="TreeGrafter"/>
</dbReference>
<dbReference type="NCBIfam" id="TIGR01066">
    <property type="entry name" value="rplM_bact"/>
    <property type="match status" value="1"/>
</dbReference>
<reference evidence="5 6" key="1">
    <citation type="submission" date="2017-09" db="EMBL/GenBank/DDBJ databases">
        <title>Depth-based differentiation of microbial function through sediment-hosted aquifers and enrichment of novel symbionts in the deep terrestrial subsurface.</title>
        <authorList>
            <person name="Probst A.J."/>
            <person name="Ladd B."/>
            <person name="Jarett J.K."/>
            <person name="Geller-Mcgrath D.E."/>
            <person name="Sieber C.M."/>
            <person name="Emerson J.B."/>
            <person name="Anantharaman K."/>
            <person name="Thomas B.C."/>
            <person name="Malmstrom R."/>
            <person name="Stieglmeier M."/>
            <person name="Klingl A."/>
            <person name="Woyke T."/>
            <person name="Ryan C.M."/>
            <person name="Banfield J.F."/>
        </authorList>
    </citation>
    <scope>NUCLEOTIDE SEQUENCE [LARGE SCALE GENOMIC DNA]</scope>
    <source>
        <strain evidence="5">CG11_big_fil_rev_8_21_14_0_20_43_10</strain>
    </source>
</reference>
<comment type="caution">
    <text evidence="5">The sequence shown here is derived from an EMBL/GenBank/DDBJ whole genome shotgun (WGS) entry which is preliminary data.</text>
</comment>
<evidence type="ECO:0000256" key="1">
    <source>
        <dbReference type="ARBA" id="ARBA00006227"/>
    </source>
</evidence>
<comment type="similarity">
    <text evidence="1">Belongs to the universal ribosomal protein uL13 family.</text>
</comment>
<dbReference type="CDD" id="cd00392">
    <property type="entry name" value="Ribosomal_L13"/>
    <property type="match status" value="1"/>
</dbReference>
<dbReference type="EMBL" id="PCXE01000017">
    <property type="protein sequence ID" value="PIR26599.1"/>
    <property type="molecule type" value="Genomic_DNA"/>
</dbReference>
<dbReference type="AlphaFoldDB" id="A0A2H0PX27"/>
<accession>A0A2H0PX27</accession>
<dbReference type="GO" id="GO:0017148">
    <property type="term" value="P:negative regulation of translation"/>
    <property type="evidence" value="ECO:0007669"/>
    <property type="project" value="TreeGrafter"/>
</dbReference>
<dbReference type="Proteomes" id="UP000236846">
    <property type="component" value="Unassembled WGS sequence"/>
</dbReference>
<dbReference type="GO" id="GO:0003735">
    <property type="term" value="F:structural constituent of ribosome"/>
    <property type="evidence" value="ECO:0007669"/>
    <property type="project" value="InterPro"/>
</dbReference>
<dbReference type="InterPro" id="IPR005823">
    <property type="entry name" value="Ribosomal_uL13_bac-type"/>
</dbReference>
<keyword evidence="3" id="KW-0687">Ribonucleoprotein</keyword>
<evidence type="ECO:0000256" key="2">
    <source>
        <dbReference type="ARBA" id="ARBA00022980"/>
    </source>
</evidence>
<dbReference type="PANTHER" id="PTHR11545:SF2">
    <property type="entry name" value="LARGE RIBOSOMAL SUBUNIT PROTEIN UL13M"/>
    <property type="match status" value="1"/>
</dbReference>
<evidence type="ECO:0000313" key="5">
    <source>
        <dbReference type="EMBL" id="PIR26599.1"/>
    </source>
</evidence>
<dbReference type="GO" id="GO:1990904">
    <property type="term" value="C:ribonucleoprotein complex"/>
    <property type="evidence" value="ECO:0007669"/>
    <property type="project" value="UniProtKB-KW"/>
</dbReference>
<evidence type="ECO:0000313" key="6">
    <source>
        <dbReference type="Proteomes" id="UP000236846"/>
    </source>
</evidence>
<dbReference type="Gene3D" id="3.90.1180.10">
    <property type="entry name" value="Ribosomal protein L13"/>
    <property type="match status" value="1"/>
</dbReference>
<dbReference type="InterPro" id="IPR005822">
    <property type="entry name" value="Ribosomal_uL13"/>
</dbReference>
<dbReference type="InterPro" id="IPR036899">
    <property type="entry name" value="Ribosomal_uL13_sf"/>
</dbReference>
<gene>
    <name evidence="5" type="primary">rplM</name>
    <name evidence="5" type="ORF">COV41_01045</name>
</gene>
<dbReference type="SUPFAM" id="SSF52161">
    <property type="entry name" value="Ribosomal protein L13"/>
    <property type="match status" value="1"/>
</dbReference>
<sequence>MEPAHITIDATGKSMGRLATQVARVLLGKHTPEYKRNLQQVCPLVSIEHIDAVRFTGKKLSQKVYRYHTGYMGHLKEIKVKALFAAKPSAVFMHTIRGMLPKNNQRDKLLKNIIFT</sequence>
<dbReference type="PIRSF" id="PIRSF002181">
    <property type="entry name" value="Ribosomal_L13"/>
    <property type="match status" value="1"/>
</dbReference>
<protein>
    <recommendedName>
        <fullName evidence="4">50S ribosomal protein L13</fullName>
    </recommendedName>
</protein>
<keyword evidence="2 5" id="KW-0689">Ribosomal protein</keyword>
<dbReference type="GO" id="GO:0005840">
    <property type="term" value="C:ribosome"/>
    <property type="evidence" value="ECO:0007669"/>
    <property type="project" value="UniProtKB-KW"/>
</dbReference>
<dbReference type="GO" id="GO:0006412">
    <property type="term" value="P:translation"/>
    <property type="evidence" value="ECO:0007669"/>
    <property type="project" value="InterPro"/>
</dbReference>
<organism evidence="5 6">
    <name type="scientific">Candidatus Brennerbacteria bacterium CG11_big_fil_rev_8_21_14_0_20_43_10</name>
    <dbReference type="NCBI Taxonomy" id="1974523"/>
    <lineage>
        <taxon>Bacteria</taxon>
        <taxon>Candidatus Brenneribacteriota</taxon>
    </lineage>
</organism>
<name>A0A2H0PX27_9BACT</name>
<proteinExistence type="inferred from homology"/>
<evidence type="ECO:0000256" key="4">
    <source>
        <dbReference type="ARBA" id="ARBA00035499"/>
    </source>
</evidence>
<evidence type="ECO:0000256" key="3">
    <source>
        <dbReference type="ARBA" id="ARBA00023274"/>
    </source>
</evidence>